<keyword evidence="2" id="KW-0812">Transmembrane</keyword>
<evidence type="ECO:0000256" key="1">
    <source>
        <dbReference type="SAM" id="MobiDB-lite"/>
    </source>
</evidence>
<feature type="region of interest" description="Disordered" evidence="1">
    <location>
        <begin position="351"/>
        <end position="398"/>
    </location>
</feature>
<feature type="region of interest" description="Disordered" evidence="1">
    <location>
        <begin position="1"/>
        <end position="25"/>
    </location>
</feature>
<feature type="compositionally biased region" description="Low complexity" evidence="1">
    <location>
        <begin position="211"/>
        <end position="238"/>
    </location>
</feature>
<feature type="compositionally biased region" description="Low complexity" evidence="1">
    <location>
        <begin position="285"/>
        <end position="306"/>
    </location>
</feature>
<organism evidence="3 4">
    <name type="scientific">Arthrobacter oryzae</name>
    <dbReference type="NCBI Taxonomy" id="409290"/>
    <lineage>
        <taxon>Bacteria</taxon>
        <taxon>Bacillati</taxon>
        <taxon>Actinomycetota</taxon>
        <taxon>Actinomycetes</taxon>
        <taxon>Micrococcales</taxon>
        <taxon>Micrococcaceae</taxon>
        <taxon>Arthrobacter</taxon>
    </lineage>
</organism>
<evidence type="ECO:0000313" key="3">
    <source>
        <dbReference type="EMBL" id="RKR20870.1"/>
    </source>
</evidence>
<feature type="region of interest" description="Disordered" evidence="1">
    <location>
        <begin position="285"/>
        <end position="325"/>
    </location>
</feature>
<feature type="transmembrane region" description="Helical" evidence="2">
    <location>
        <begin position="55"/>
        <end position="77"/>
    </location>
</feature>
<feature type="compositionally biased region" description="Basic residues" evidence="1">
    <location>
        <begin position="197"/>
        <end position="206"/>
    </location>
</feature>
<feature type="transmembrane region" description="Helical" evidence="2">
    <location>
        <begin position="146"/>
        <end position="167"/>
    </location>
</feature>
<feature type="region of interest" description="Disordered" evidence="1">
    <location>
        <begin position="188"/>
        <end position="238"/>
    </location>
</feature>
<dbReference type="RefSeq" id="WP_120951594.1">
    <property type="nucleotide sequence ID" value="NZ_RBIR01000002.1"/>
</dbReference>
<feature type="transmembrane region" description="Helical" evidence="2">
    <location>
        <begin position="83"/>
        <end position="103"/>
    </location>
</feature>
<dbReference type="Proteomes" id="UP000276055">
    <property type="component" value="Unassembled WGS sequence"/>
</dbReference>
<name>A0A495EV83_9MICC</name>
<comment type="caution">
    <text evidence="3">The sequence shown here is derived from an EMBL/GenBank/DDBJ whole genome shotgun (WGS) entry which is preliminary data.</text>
</comment>
<gene>
    <name evidence="3" type="ORF">C8D78_1512</name>
</gene>
<protein>
    <submittedName>
        <fullName evidence="3">Uncharacterized protein</fullName>
    </submittedName>
</protein>
<dbReference type="EMBL" id="RBIR01000002">
    <property type="protein sequence ID" value="RKR20870.1"/>
    <property type="molecule type" value="Genomic_DNA"/>
</dbReference>
<proteinExistence type="predicted"/>
<feature type="region of interest" description="Disordered" evidence="1">
    <location>
        <begin position="243"/>
        <end position="262"/>
    </location>
</feature>
<reference evidence="3 4" key="1">
    <citation type="submission" date="2018-10" db="EMBL/GenBank/DDBJ databases">
        <title>Genomic Encyclopedia of Type Strains, Phase IV (KMG-IV): sequencing the most valuable type-strain genomes for metagenomic binning, comparative biology and taxonomic classification.</title>
        <authorList>
            <person name="Goeker M."/>
        </authorList>
    </citation>
    <scope>NUCLEOTIDE SEQUENCE [LARGE SCALE GENOMIC DNA]</scope>
    <source>
        <strain evidence="3 4">DSM 25586</strain>
    </source>
</reference>
<feature type="transmembrane region" description="Helical" evidence="2">
    <location>
        <begin position="123"/>
        <end position="140"/>
    </location>
</feature>
<keyword evidence="2" id="KW-1133">Transmembrane helix</keyword>
<evidence type="ECO:0000256" key="2">
    <source>
        <dbReference type="SAM" id="Phobius"/>
    </source>
</evidence>
<keyword evidence="2" id="KW-0472">Membrane</keyword>
<feature type="compositionally biased region" description="Polar residues" evidence="1">
    <location>
        <begin position="1"/>
        <end position="17"/>
    </location>
</feature>
<sequence length="464" mass="46355">MNEQDNGQVRAPAQSQDGSAQPGAAGFGAAPRFTVDKKSAKKHEAVLGPFTIRDLTVFGSTLLLFIASLIPMFALAYNLWNLGSLFFLGLGIVLPLIVTALFVARRLSPATRIRIGSLSIDQFASVVASFTLAFFFLAAAEAFVPSMLIALLGAAGLFAATVLGRWIPFFASDFAGREETPAHVVAREAVAPVQKPRAPKKPKQPKPVKDSAAASGASAGWANRPGTGTQTAAAPAAVSPVVPPAEATTGAGTPAAAPGAAATGAPATQISGVVPTAGTAGPAPFASPAAASSAAGSTAPSTAQSAEPAQSAGAPAPVADQKPATGVAAASPATGAAAAAAAAAAGPAASSDAEQTRAADIPAPAGGSAPTTVNPQVRPQEPIGATVDPASRPSEDEVHPAQEAFWFAVAQPRTAVDERTGAPAFVIEPGGWVLALEDRGTSFLVQHTDGRLGVLRDLSNIERG</sequence>
<evidence type="ECO:0000313" key="4">
    <source>
        <dbReference type="Proteomes" id="UP000276055"/>
    </source>
</evidence>
<dbReference type="AlphaFoldDB" id="A0A495EV83"/>
<dbReference type="OrthoDB" id="5079801at2"/>
<accession>A0A495EV83</accession>